<feature type="transmembrane region" description="Helical" evidence="6">
    <location>
        <begin position="187"/>
        <end position="208"/>
    </location>
</feature>
<feature type="transmembrane region" description="Helical" evidence="6">
    <location>
        <begin position="57"/>
        <end position="84"/>
    </location>
</feature>
<dbReference type="PANTHER" id="PTHR30520">
    <property type="entry name" value="FORMATE TRANSPORTER-RELATED"/>
    <property type="match status" value="1"/>
</dbReference>
<dbReference type="InterPro" id="IPR000292">
    <property type="entry name" value="For/NO2_transpt"/>
</dbReference>
<evidence type="ECO:0000256" key="2">
    <source>
        <dbReference type="ARBA" id="ARBA00022692"/>
    </source>
</evidence>
<feature type="transmembrane region" description="Helical" evidence="6">
    <location>
        <begin position="23"/>
        <end position="45"/>
    </location>
</feature>
<evidence type="ECO:0000256" key="3">
    <source>
        <dbReference type="ARBA" id="ARBA00022989"/>
    </source>
</evidence>
<feature type="transmembrane region" description="Helical" evidence="6">
    <location>
        <begin position="157"/>
        <end position="175"/>
    </location>
</feature>
<proteinExistence type="inferred from homology"/>
<evidence type="ECO:0000256" key="6">
    <source>
        <dbReference type="SAM" id="Phobius"/>
    </source>
</evidence>
<feature type="transmembrane region" description="Helical" evidence="6">
    <location>
        <begin position="259"/>
        <end position="278"/>
    </location>
</feature>
<gene>
    <name evidence="7" type="primary">focA_1</name>
    <name evidence="7" type="ORF">LMG8286_00601</name>
</gene>
<keyword evidence="3 6" id="KW-1133">Transmembrane helix</keyword>
<organism evidence="7 8">
    <name type="scientific">Campylobacter suis</name>
    <dbReference type="NCBI Taxonomy" id="2790657"/>
    <lineage>
        <taxon>Bacteria</taxon>
        <taxon>Pseudomonadati</taxon>
        <taxon>Campylobacterota</taxon>
        <taxon>Epsilonproteobacteria</taxon>
        <taxon>Campylobacterales</taxon>
        <taxon>Campylobacteraceae</taxon>
        <taxon>Campylobacter</taxon>
    </lineage>
</organism>
<dbReference type="EMBL" id="CAJHOE010000001">
    <property type="protein sequence ID" value="CAD7286909.1"/>
    <property type="molecule type" value="Genomic_DNA"/>
</dbReference>
<reference evidence="7 8" key="1">
    <citation type="submission" date="2020-11" db="EMBL/GenBank/DDBJ databases">
        <authorList>
            <person name="Peeters C."/>
        </authorList>
    </citation>
    <scope>NUCLEOTIDE SEQUENCE [LARGE SCALE GENOMIC DNA]</scope>
    <source>
        <strain evidence="7 8">LMG 8286</strain>
    </source>
</reference>
<name>A0ABN7K2Z2_9BACT</name>
<dbReference type="PANTHER" id="PTHR30520:SF6">
    <property type="entry name" value="FORMATE_NITRATE FAMILY TRANSPORTER (EUROFUNG)"/>
    <property type="match status" value="1"/>
</dbReference>
<keyword evidence="8" id="KW-1185">Reference proteome</keyword>
<comment type="subcellular location">
    <subcellularLocation>
        <location evidence="1">Membrane</location>
        <topology evidence="1">Multi-pass membrane protein</topology>
    </subcellularLocation>
</comment>
<keyword evidence="2 6" id="KW-0812">Transmembrane</keyword>
<evidence type="ECO:0000313" key="8">
    <source>
        <dbReference type="Proteomes" id="UP000789359"/>
    </source>
</evidence>
<dbReference type="Proteomes" id="UP000789359">
    <property type="component" value="Unassembled WGS sequence"/>
</dbReference>
<comment type="similarity">
    <text evidence="5">Belongs to the FNT transporter (TC 1.A.16) family.</text>
</comment>
<dbReference type="Pfam" id="PF01226">
    <property type="entry name" value="Form_Nir_trans"/>
    <property type="match status" value="1"/>
</dbReference>
<feature type="transmembrane region" description="Helical" evidence="6">
    <location>
        <begin position="104"/>
        <end position="126"/>
    </location>
</feature>
<protein>
    <submittedName>
        <fullName evidence="7">Formate transporter 1</fullName>
    </submittedName>
</protein>
<dbReference type="Gene3D" id="1.20.1080.10">
    <property type="entry name" value="Glycerol uptake facilitator protein"/>
    <property type="match status" value="1"/>
</dbReference>
<evidence type="ECO:0000256" key="4">
    <source>
        <dbReference type="ARBA" id="ARBA00023136"/>
    </source>
</evidence>
<accession>A0ABN7K2Z2</accession>
<evidence type="ECO:0000313" key="7">
    <source>
        <dbReference type="EMBL" id="CAD7286909.1"/>
    </source>
</evidence>
<sequence length="287" mass="31029">MLNPAQTAQAISGAMEHKAHTPISSVIFLAIMAGAAIAMGDIFWAHSTVGMAEKQSIGLANFIGGITFSCGLMMVVFYGGHLFTSSILSGVSAYAGKLTPGKTIGYWVLVWICNFIGGALIAYMYYYSGLPLKFDGYILQHFIPAGIGKITAPFHELFIRGIFCNVFVCMAIWTATSENDLSGKFFAIMWMIGAFVACSMEHCVANMFIITEAIIAKGHYLATVGGDLHALSHLLHGVSVEQLELLNWKNFLVENLVPVTLGNIVGGLFFVGLVGFIANQYEMKKEA</sequence>
<dbReference type="InterPro" id="IPR023271">
    <property type="entry name" value="Aquaporin-like"/>
</dbReference>
<evidence type="ECO:0000256" key="5">
    <source>
        <dbReference type="ARBA" id="ARBA00049660"/>
    </source>
</evidence>
<dbReference type="RefSeq" id="WP_230056378.1">
    <property type="nucleotide sequence ID" value="NZ_CAJHOE010000001.1"/>
</dbReference>
<comment type="caution">
    <text evidence="7">The sequence shown here is derived from an EMBL/GenBank/DDBJ whole genome shotgun (WGS) entry which is preliminary data.</text>
</comment>
<evidence type="ECO:0000256" key="1">
    <source>
        <dbReference type="ARBA" id="ARBA00004141"/>
    </source>
</evidence>
<keyword evidence="4 6" id="KW-0472">Membrane</keyword>